<evidence type="ECO:0000259" key="2">
    <source>
        <dbReference type="PROSITE" id="PS51456"/>
    </source>
</evidence>
<dbReference type="GO" id="GO:0005524">
    <property type="term" value="F:ATP binding"/>
    <property type="evidence" value="ECO:0007669"/>
    <property type="project" value="InterPro"/>
</dbReference>
<keyword evidence="1" id="KW-0518">Myosin</keyword>
<proteinExistence type="inferred from homology"/>
<feature type="domain" description="Myosin motor" evidence="2">
    <location>
        <begin position="1"/>
        <end position="36"/>
    </location>
</feature>
<dbReference type="GO" id="GO:0016459">
    <property type="term" value="C:myosin complex"/>
    <property type="evidence" value="ECO:0007669"/>
    <property type="project" value="UniProtKB-KW"/>
</dbReference>
<dbReference type="PROSITE" id="PS51456">
    <property type="entry name" value="MYOSIN_MOTOR"/>
    <property type="match status" value="1"/>
</dbReference>
<dbReference type="SUPFAM" id="SSF52540">
    <property type="entry name" value="P-loop containing nucleoside triphosphate hydrolases"/>
    <property type="match status" value="1"/>
</dbReference>
<dbReference type="GO" id="GO:0003779">
    <property type="term" value="F:actin binding"/>
    <property type="evidence" value="ECO:0007669"/>
    <property type="project" value="UniProtKB-KW"/>
</dbReference>
<comment type="caution">
    <text evidence="1">Lacks conserved residue(s) required for the propagation of feature annotation.</text>
</comment>
<comment type="caution">
    <text evidence="3">The sequence shown here is derived from an EMBL/GenBank/DDBJ whole genome shotgun (WGS) entry which is preliminary data.</text>
</comment>
<protein>
    <recommendedName>
        <fullName evidence="2">Myosin motor domain-containing protein</fullName>
    </recommendedName>
</protein>
<evidence type="ECO:0000313" key="3">
    <source>
        <dbReference type="EMBL" id="CAK7922833.1"/>
    </source>
</evidence>
<dbReference type="AlphaFoldDB" id="A0AAV1TK79"/>
<dbReference type="InterPro" id="IPR027417">
    <property type="entry name" value="P-loop_NTPase"/>
</dbReference>
<dbReference type="GO" id="GO:0003774">
    <property type="term" value="F:cytoskeletal motor activity"/>
    <property type="evidence" value="ECO:0007669"/>
    <property type="project" value="InterPro"/>
</dbReference>
<organism evidence="3 4">
    <name type="scientific">Peronospora matthiolae</name>
    <dbReference type="NCBI Taxonomy" id="2874970"/>
    <lineage>
        <taxon>Eukaryota</taxon>
        <taxon>Sar</taxon>
        <taxon>Stramenopiles</taxon>
        <taxon>Oomycota</taxon>
        <taxon>Peronosporomycetes</taxon>
        <taxon>Peronosporales</taxon>
        <taxon>Peronosporaceae</taxon>
        <taxon>Peronospora</taxon>
    </lineage>
</organism>
<evidence type="ECO:0000256" key="1">
    <source>
        <dbReference type="PROSITE-ProRule" id="PRU00782"/>
    </source>
</evidence>
<accession>A0AAV1TK79</accession>
<reference evidence="3" key="1">
    <citation type="submission" date="2024-01" db="EMBL/GenBank/DDBJ databases">
        <authorList>
            <person name="Webb A."/>
        </authorList>
    </citation>
    <scope>NUCLEOTIDE SEQUENCE</scope>
    <source>
        <strain evidence="3">Pm1</strain>
    </source>
</reference>
<keyword evidence="1" id="KW-0009">Actin-binding</keyword>
<evidence type="ECO:0000313" key="4">
    <source>
        <dbReference type="Proteomes" id="UP001162060"/>
    </source>
</evidence>
<keyword evidence="1" id="KW-0505">Motor protein</keyword>
<comment type="similarity">
    <text evidence="1">Belongs to the TRAFAC class myosin-kinesin ATPase superfamily. Myosin family.</text>
</comment>
<dbReference type="Gene3D" id="1.20.58.530">
    <property type="match status" value="1"/>
</dbReference>
<sequence>MQQEYVDEGIPLTLVTFEDNQPILDLIEGRMGIVSS</sequence>
<name>A0AAV1TK79_9STRA</name>
<dbReference type="Proteomes" id="UP001162060">
    <property type="component" value="Unassembled WGS sequence"/>
</dbReference>
<gene>
    <name evidence="3" type="ORF">PM001_LOCUS8004</name>
</gene>
<dbReference type="InterPro" id="IPR001609">
    <property type="entry name" value="Myosin_head_motor_dom-like"/>
</dbReference>
<dbReference type="EMBL" id="CAKLBY020000066">
    <property type="protein sequence ID" value="CAK7922833.1"/>
    <property type="molecule type" value="Genomic_DNA"/>
</dbReference>